<dbReference type="Proteomes" id="UP000008206">
    <property type="component" value="Chromosome"/>
</dbReference>
<keyword evidence="4" id="KW-0560">Oxidoreductase</keyword>
<accession>E0U5M3</accession>
<dbReference type="GO" id="GO:0004497">
    <property type="term" value="F:monooxygenase activity"/>
    <property type="evidence" value="ECO:0007669"/>
    <property type="project" value="UniProtKB-ARBA"/>
</dbReference>
<name>E0U5M3_GLOV7</name>
<gene>
    <name evidence="9" type="ordered locus">Cyan7822_2773</name>
</gene>
<organism evidence="9 10">
    <name type="scientific">Gloeothece verrucosa (strain PCC 7822)</name>
    <name type="common">Cyanothece sp. (strain PCC 7822)</name>
    <dbReference type="NCBI Taxonomy" id="497965"/>
    <lineage>
        <taxon>Bacteria</taxon>
        <taxon>Bacillati</taxon>
        <taxon>Cyanobacteriota</taxon>
        <taxon>Cyanophyceae</taxon>
        <taxon>Oscillatoriophycideae</taxon>
        <taxon>Chroococcales</taxon>
        <taxon>Aphanothecaceae</taxon>
        <taxon>Gloeothece</taxon>
        <taxon>Gloeothece verrucosa</taxon>
    </lineage>
</organism>
<dbReference type="InterPro" id="IPR017941">
    <property type="entry name" value="Rieske_2Fe-2S"/>
</dbReference>
<dbReference type="InterPro" id="IPR001663">
    <property type="entry name" value="Rng_hydr_dOase-A"/>
</dbReference>
<dbReference type="GO" id="GO:0051537">
    <property type="term" value="F:2 iron, 2 sulfur cluster binding"/>
    <property type="evidence" value="ECO:0007669"/>
    <property type="project" value="UniProtKB-KW"/>
</dbReference>
<dbReference type="SUPFAM" id="SSF55961">
    <property type="entry name" value="Bet v1-like"/>
    <property type="match status" value="1"/>
</dbReference>
<evidence type="ECO:0000256" key="3">
    <source>
        <dbReference type="ARBA" id="ARBA00022723"/>
    </source>
</evidence>
<dbReference type="Gene3D" id="2.102.10.10">
    <property type="entry name" value="Rieske [2Fe-2S] iron-sulphur domain"/>
    <property type="match status" value="1"/>
</dbReference>
<sequence>MNMGLPGYYYYDPKIFELEMKTIWCNSWQWVARVSDLPKKGDYLTYEAGEQSIIVINQGNGQLIAMHNVCPHRGASLVQGKGNCHQLVCPYHAWVYNLEGQLKNIPQANLFEDLDFSTIQIQPVQLDTWGGFIFVNLANSSESLSDYLAGFSDYLKQYNHPWEDLIEVARWSYTEAINWKFIVENYVEDYHFNTLHPKSLDLFDFKNVYTTTSGRHCLIEVPYTQEEFADLKLSLPWEPQNFSYQGYIFPNLMVNTDNHHVSLWRVVPISPISTRLEIIIYQTKMQLSNSFRASEKWKIIFDQVLQEDFAICRNLQKNAHSMAYQVSHLARMRELGIAHFYKVLSEFLVISY</sequence>
<dbReference type="PROSITE" id="PS00570">
    <property type="entry name" value="RING_HYDROXYL_ALPHA"/>
    <property type="match status" value="1"/>
</dbReference>
<dbReference type="GO" id="GO:0005506">
    <property type="term" value="F:iron ion binding"/>
    <property type="evidence" value="ECO:0007669"/>
    <property type="project" value="InterPro"/>
</dbReference>
<evidence type="ECO:0000256" key="4">
    <source>
        <dbReference type="ARBA" id="ARBA00023002"/>
    </source>
</evidence>
<dbReference type="CDD" id="cd00680">
    <property type="entry name" value="RHO_alpha_C"/>
    <property type="match status" value="1"/>
</dbReference>
<dbReference type="RefSeq" id="WP_013322841.1">
    <property type="nucleotide sequence ID" value="NC_014501.1"/>
</dbReference>
<feature type="domain" description="Rieske" evidence="8">
    <location>
        <begin position="28"/>
        <end position="135"/>
    </location>
</feature>
<dbReference type="KEGG" id="cyj:Cyan7822_2773"/>
<evidence type="ECO:0000256" key="7">
    <source>
        <dbReference type="ARBA" id="ARBA00023027"/>
    </source>
</evidence>
<evidence type="ECO:0000256" key="5">
    <source>
        <dbReference type="ARBA" id="ARBA00023004"/>
    </source>
</evidence>
<evidence type="ECO:0000313" key="9">
    <source>
        <dbReference type="EMBL" id="ADN14736.1"/>
    </source>
</evidence>
<keyword evidence="7" id="KW-0520">NAD</keyword>
<dbReference type="PRINTS" id="PR00090">
    <property type="entry name" value="RNGDIOXGNASE"/>
</dbReference>
<proteinExistence type="predicted"/>
<dbReference type="CDD" id="cd03469">
    <property type="entry name" value="Rieske_RO_Alpha_N"/>
    <property type="match status" value="1"/>
</dbReference>
<evidence type="ECO:0000256" key="2">
    <source>
        <dbReference type="ARBA" id="ARBA00022714"/>
    </source>
</evidence>
<dbReference type="STRING" id="497965.Cyan7822_2773"/>
<dbReference type="AlphaFoldDB" id="E0U5M3"/>
<evidence type="ECO:0000256" key="1">
    <source>
        <dbReference type="ARBA" id="ARBA00001962"/>
    </source>
</evidence>
<keyword evidence="10" id="KW-1185">Reference proteome</keyword>
<dbReference type="HOGENOM" id="CLU_026244_3_0_3"/>
<keyword evidence="3" id="KW-0479">Metal-binding</keyword>
<evidence type="ECO:0000313" key="10">
    <source>
        <dbReference type="Proteomes" id="UP000008206"/>
    </source>
</evidence>
<keyword evidence="5" id="KW-0408">Iron</keyword>
<dbReference type="Gene3D" id="3.90.380.10">
    <property type="entry name" value="Naphthalene 1,2-dioxygenase Alpha Subunit, Chain A, domain 1"/>
    <property type="match status" value="2"/>
</dbReference>
<dbReference type="PANTHER" id="PTHR43756">
    <property type="entry name" value="CHOLINE MONOOXYGENASE, CHLOROPLASTIC"/>
    <property type="match status" value="1"/>
</dbReference>
<dbReference type="SUPFAM" id="SSF50022">
    <property type="entry name" value="ISP domain"/>
    <property type="match status" value="1"/>
</dbReference>
<dbReference type="Pfam" id="PF00355">
    <property type="entry name" value="Rieske"/>
    <property type="match status" value="1"/>
</dbReference>
<keyword evidence="6" id="KW-0411">Iron-sulfur</keyword>
<dbReference type="EMBL" id="CP002198">
    <property type="protein sequence ID" value="ADN14736.1"/>
    <property type="molecule type" value="Genomic_DNA"/>
</dbReference>
<dbReference type="InterPro" id="IPR015881">
    <property type="entry name" value="ARHD_Rieske_2Fe_2S"/>
</dbReference>
<comment type="cofactor">
    <cofactor evidence="1">
        <name>Fe cation</name>
        <dbReference type="ChEBI" id="CHEBI:24875"/>
    </cofactor>
</comment>
<dbReference type="PANTHER" id="PTHR43756:SF5">
    <property type="entry name" value="CHOLINE MONOOXYGENASE, CHLOROPLASTIC"/>
    <property type="match status" value="1"/>
</dbReference>
<keyword evidence="2" id="KW-0001">2Fe-2S</keyword>
<evidence type="ECO:0000256" key="6">
    <source>
        <dbReference type="ARBA" id="ARBA00023014"/>
    </source>
</evidence>
<evidence type="ECO:0000259" key="8">
    <source>
        <dbReference type="PROSITE" id="PS51296"/>
    </source>
</evidence>
<dbReference type="OrthoDB" id="477744at2"/>
<reference evidence="10" key="1">
    <citation type="journal article" date="2011" name="MBio">
        <title>Novel metabolic attributes of the genus Cyanothece, comprising a group of unicellular nitrogen-fixing Cyanobacteria.</title>
        <authorList>
            <person name="Bandyopadhyay A."/>
            <person name="Elvitigala T."/>
            <person name="Welsh E."/>
            <person name="Stockel J."/>
            <person name="Liberton M."/>
            <person name="Min H."/>
            <person name="Sherman L.A."/>
            <person name="Pakrasi H.B."/>
        </authorList>
    </citation>
    <scope>NUCLEOTIDE SEQUENCE [LARGE SCALE GENOMIC DNA]</scope>
    <source>
        <strain evidence="10">PCC 7822</strain>
    </source>
</reference>
<dbReference type="eggNOG" id="COG4638">
    <property type="taxonomic scope" value="Bacteria"/>
</dbReference>
<dbReference type="InterPro" id="IPR036922">
    <property type="entry name" value="Rieske_2Fe-2S_sf"/>
</dbReference>
<dbReference type="PROSITE" id="PS51296">
    <property type="entry name" value="RIESKE"/>
    <property type="match status" value="1"/>
</dbReference>
<dbReference type="Pfam" id="PF00848">
    <property type="entry name" value="Ring_hydroxyl_A"/>
    <property type="match status" value="1"/>
</dbReference>
<dbReference type="InterPro" id="IPR015879">
    <property type="entry name" value="Ring_hydroxy_dOase_asu_C_dom"/>
</dbReference>
<dbReference type="GO" id="GO:0016705">
    <property type="term" value="F:oxidoreductase activity, acting on paired donors, with incorporation or reduction of molecular oxygen"/>
    <property type="evidence" value="ECO:0007669"/>
    <property type="project" value="UniProtKB-ARBA"/>
</dbReference>
<protein>
    <submittedName>
        <fullName evidence="9">Rieske (2Fe-2S) iron-sulfur domain protein</fullName>
    </submittedName>
</protein>